<dbReference type="AlphaFoldDB" id="A0A7X5BV41"/>
<dbReference type="Gene3D" id="2.60.40.1120">
    <property type="entry name" value="Carboxypeptidase-like, regulatory domain"/>
    <property type="match status" value="3"/>
</dbReference>
<sequence length="901" mass="96823">MKRGHRRAAFFFAGIVAVLLLAFFLRSDESASLQSGRSSSDGPRFFAGSNTGSFAMASTREGLRITGVVRDARGPVAGVQVSASRVDADTLSERPCPRTPPGHEYSPQRMRQGDCWFQELELEYARLVDAREGEAPVLAQTVTADDGTFVLEGLSPGALTLWALGDTGAAVQADIPAGRDDVTLTLENGVFLSGTVVDDDTRLPIPGARVTLIHEAGSRFFDALADVRGRFRVGPLPPGRYLRVASAQGCQTQAFREDVWLDADVDVTLALRRRHRLKGVVLTPEGLPVSGVDVHLARSQGPGETSTTRSDGQGRFAFEEVPALPHELWTRTRDETAHGQALGTPPEMVVLRMEPIEFMEGTVRDEQHRPLAGVRLRVGGHHLGGQPVPEVLTDAAGHYRLGPLLDRAVELRLLLAHYTDRMERVTLGAPHAGPWDFTLTRTPSLEGQVVDTEGVPLAAVQVTLAMTREAPGRIWEPADVDERTNTSDASGHFTVDSTHEGPGKLTVTARGFLAVKLPVEVPSTGVRVVMNRGASVSGTVMDATGRPLSNVDVRLWNTEPQSGAPHSTPVDSRGAFSLGGLEAGHYVLEARLRTPGIEHTASQPVDLEAGMQATVSVRFEEGRTLQGMTVGGDGQPMSGARVQACLLLEDIPAWQAHAPDCTVTGESGVLSGPDGRFVFKHLTAPAYQLIAWKEGHAFAPSRSQGGTPDNTALLVTMGQGDVRLVLERRPRLRGQVVSDDGTPLPCKVLDRGTWVHALDGTFDLPLPDDGPGRTLVNAKGFFELQRKFVVSPGRDVDLGMLWMTRSRTVRFIVLNEATRVPMAGLDVAIHLSDNAPRPSTIGSLFHFGRLDAQGSAEVEGVPFEAATFSVSMNGGPEQGETDVLVDAAQETVTVLMPETNR</sequence>
<evidence type="ECO:0000313" key="2">
    <source>
        <dbReference type="EMBL" id="NBC44759.1"/>
    </source>
</evidence>
<dbReference type="GO" id="GO:0004180">
    <property type="term" value="F:carboxypeptidase activity"/>
    <property type="evidence" value="ECO:0007669"/>
    <property type="project" value="UniProtKB-KW"/>
</dbReference>
<keyword evidence="3" id="KW-1185">Reference proteome</keyword>
<keyword evidence="2" id="KW-0378">Hydrolase</keyword>
<reference evidence="2 3" key="1">
    <citation type="submission" date="2020-01" db="EMBL/GenBank/DDBJ databases">
        <title>The draft genome sequence of Corallococcus exiguus DSM 14696.</title>
        <authorList>
            <person name="Zhang X."/>
            <person name="Zhu H."/>
        </authorList>
    </citation>
    <scope>NUCLEOTIDE SEQUENCE [LARGE SCALE GENOMIC DNA]</scope>
    <source>
        <strain evidence="2 3">DSM 14696</strain>
    </source>
</reference>
<dbReference type="InterPro" id="IPR008969">
    <property type="entry name" value="CarboxyPept-like_regulatory"/>
</dbReference>
<evidence type="ECO:0000313" key="3">
    <source>
        <dbReference type="Proteomes" id="UP000537825"/>
    </source>
</evidence>
<dbReference type="InterPro" id="IPR013784">
    <property type="entry name" value="Carb-bd-like_fold"/>
</dbReference>
<comment type="caution">
    <text evidence="2">The sequence shown here is derived from an EMBL/GenBank/DDBJ whole genome shotgun (WGS) entry which is preliminary data.</text>
</comment>
<keyword evidence="2" id="KW-0645">Protease</keyword>
<name>A0A7X5BV41_9BACT</name>
<dbReference type="SUPFAM" id="SSF49452">
    <property type="entry name" value="Starch-binding domain-like"/>
    <property type="match status" value="1"/>
</dbReference>
<organism evidence="2 3">
    <name type="scientific">Corallococcus exiguus</name>
    <dbReference type="NCBI Taxonomy" id="83462"/>
    <lineage>
        <taxon>Bacteria</taxon>
        <taxon>Pseudomonadati</taxon>
        <taxon>Myxococcota</taxon>
        <taxon>Myxococcia</taxon>
        <taxon>Myxococcales</taxon>
        <taxon>Cystobacterineae</taxon>
        <taxon>Myxococcaceae</taxon>
        <taxon>Corallococcus</taxon>
    </lineage>
</organism>
<dbReference type="SUPFAM" id="SSF49464">
    <property type="entry name" value="Carboxypeptidase regulatory domain-like"/>
    <property type="match status" value="2"/>
</dbReference>
<gene>
    <name evidence="2" type="ORF">GTZ93_33645</name>
</gene>
<accession>A0A7X5BV41</accession>
<dbReference type="RefSeq" id="WP_139916818.1">
    <property type="nucleotide sequence ID" value="NZ_CBCSLE010000097.1"/>
</dbReference>
<dbReference type="Proteomes" id="UP000537825">
    <property type="component" value="Unassembled WGS sequence"/>
</dbReference>
<evidence type="ECO:0000256" key="1">
    <source>
        <dbReference type="SAM" id="MobiDB-lite"/>
    </source>
</evidence>
<dbReference type="SUPFAM" id="SSF49478">
    <property type="entry name" value="Cna protein B-type domain"/>
    <property type="match status" value="1"/>
</dbReference>
<dbReference type="GO" id="GO:0030246">
    <property type="term" value="F:carbohydrate binding"/>
    <property type="evidence" value="ECO:0007669"/>
    <property type="project" value="InterPro"/>
</dbReference>
<feature type="region of interest" description="Disordered" evidence="1">
    <location>
        <begin position="482"/>
        <end position="501"/>
    </location>
</feature>
<dbReference type="EMBL" id="JAAAPK010000011">
    <property type="protein sequence ID" value="NBC44759.1"/>
    <property type="molecule type" value="Genomic_DNA"/>
</dbReference>
<dbReference type="Pfam" id="PF13620">
    <property type="entry name" value="CarboxypepD_reg"/>
    <property type="match status" value="3"/>
</dbReference>
<feature type="region of interest" description="Disordered" evidence="1">
    <location>
        <begin position="88"/>
        <end position="109"/>
    </location>
</feature>
<keyword evidence="2" id="KW-0121">Carboxypeptidase</keyword>
<proteinExistence type="predicted"/>
<protein>
    <submittedName>
        <fullName evidence="2">Carboxypeptidase regulatory-like domain-containing protein</fullName>
    </submittedName>
</protein>